<dbReference type="AlphaFoldDB" id="A0A8T0E392"/>
<dbReference type="GO" id="GO:0008270">
    <property type="term" value="F:zinc ion binding"/>
    <property type="evidence" value="ECO:0007669"/>
    <property type="project" value="UniProtKB-KW"/>
</dbReference>
<comment type="caution">
    <text evidence="3">The sequence shown here is derived from an EMBL/GenBank/DDBJ whole genome shotgun (WGS) entry which is preliminary data.</text>
</comment>
<evidence type="ECO:0000313" key="3">
    <source>
        <dbReference type="EMBL" id="KAF8766349.1"/>
    </source>
</evidence>
<keyword evidence="1" id="KW-0479">Metal-binding</keyword>
<dbReference type="Gene3D" id="4.10.60.10">
    <property type="entry name" value="Zinc finger, CCHC-type"/>
    <property type="match status" value="1"/>
</dbReference>
<keyword evidence="1" id="KW-0862">Zinc</keyword>
<reference evidence="3" key="1">
    <citation type="journal article" date="2020" name="bioRxiv">
        <title>Chromosome-level reference genome of the European wasp spider Argiope bruennichi: a resource for studies on range expansion and evolutionary adaptation.</title>
        <authorList>
            <person name="Sheffer M.M."/>
            <person name="Hoppe A."/>
            <person name="Krehenwinkel H."/>
            <person name="Uhl G."/>
            <person name="Kuss A.W."/>
            <person name="Jensen L."/>
            <person name="Jensen C."/>
            <person name="Gillespie R.G."/>
            <person name="Hoff K.J."/>
            <person name="Prost S."/>
        </authorList>
    </citation>
    <scope>NUCLEOTIDE SEQUENCE</scope>
</reference>
<dbReference type="Proteomes" id="UP000807504">
    <property type="component" value="Unassembled WGS sequence"/>
</dbReference>
<organism evidence="3 4">
    <name type="scientific">Argiope bruennichi</name>
    <name type="common">Wasp spider</name>
    <name type="synonym">Aranea bruennichi</name>
    <dbReference type="NCBI Taxonomy" id="94029"/>
    <lineage>
        <taxon>Eukaryota</taxon>
        <taxon>Metazoa</taxon>
        <taxon>Ecdysozoa</taxon>
        <taxon>Arthropoda</taxon>
        <taxon>Chelicerata</taxon>
        <taxon>Arachnida</taxon>
        <taxon>Araneae</taxon>
        <taxon>Araneomorphae</taxon>
        <taxon>Entelegynae</taxon>
        <taxon>Araneoidea</taxon>
        <taxon>Araneidae</taxon>
        <taxon>Argiope</taxon>
    </lineage>
</organism>
<dbReference type="SUPFAM" id="SSF57756">
    <property type="entry name" value="Retrovirus zinc finger-like domains"/>
    <property type="match status" value="1"/>
</dbReference>
<keyword evidence="4" id="KW-1185">Reference proteome</keyword>
<name>A0A8T0E392_ARGBR</name>
<accession>A0A8T0E392</accession>
<evidence type="ECO:0000313" key="4">
    <source>
        <dbReference type="Proteomes" id="UP000807504"/>
    </source>
</evidence>
<dbReference type="Pfam" id="PF00098">
    <property type="entry name" value="zf-CCHC"/>
    <property type="match status" value="1"/>
</dbReference>
<proteinExistence type="predicted"/>
<dbReference type="InterPro" id="IPR036875">
    <property type="entry name" value="Znf_CCHC_sf"/>
</dbReference>
<feature type="domain" description="CCHC-type" evidence="2">
    <location>
        <begin position="101"/>
        <end position="116"/>
    </location>
</feature>
<gene>
    <name evidence="3" type="ORF">HNY73_019420</name>
</gene>
<reference evidence="3" key="2">
    <citation type="submission" date="2020-06" db="EMBL/GenBank/DDBJ databases">
        <authorList>
            <person name="Sheffer M."/>
        </authorList>
    </citation>
    <scope>NUCLEOTIDE SEQUENCE</scope>
</reference>
<dbReference type="PROSITE" id="PS50158">
    <property type="entry name" value="ZF_CCHC"/>
    <property type="match status" value="2"/>
</dbReference>
<dbReference type="InterPro" id="IPR001878">
    <property type="entry name" value="Znf_CCHC"/>
</dbReference>
<feature type="domain" description="CCHC-type" evidence="2">
    <location>
        <begin position="79"/>
        <end position="94"/>
    </location>
</feature>
<dbReference type="EMBL" id="JABXBU010002230">
    <property type="protein sequence ID" value="KAF8766349.1"/>
    <property type="molecule type" value="Genomic_DNA"/>
</dbReference>
<keyword evidence="1" id="KW-0863">Zinc-finger</keyword>
<dbReference type="SMART" id="SM00343">
    <property type="entry name" value="ZnF_C2HC"/>
    <property type="match status" value="2"/>
</dbReference>
<sequence length="347" mass="39133">MKSRIPPEIHEHYLDQWTQIVSPYVLAENVDEFIELKDNFKKSGYFSNKLIALSFPKEENFAISKQTDLSRFKNNPTICYNCFESGHFALDCAQPKRPKFCTACKKEGHGTKECPNKIPSPSVNAISAATRVNNTTKNISIEGENTSALMDTAADISTLKYTGEGKKGDGYVSYSTEVNMSSGVTLGVYDGKTQVPVRNPSNLHLQLKKNRAIFRGNWVPENKCNFNIEEKKTSRPTVLLTKEILRNPIDLKSVKFGSSINEEQQKILCKLLNEFRLCFALKSDELGCINNATMHITETPGSKPVSHSPYRASNYERQVLRETVQEHFDNFLKHLDTIANSLESSIH</sequence>
<dbReference type="GO" id="GO:0003676">
    <property type="term" value="F:nucleic acid binding"/>
    <property type="evidence" value="ECO:0007669"/>
    <property type="project" value="InterPro"/>
</dbReference>
<evidence type="ECO:0000256" key="1">
    <source>
        <dbReference type="PROSITE-ProRule" id="PRU00047"/>
    </source>
</evidence>
<protein>
    <recommendedName>
        <fullName evidence="2">CCHC-type domain-containing protein</fullName>
    </recommendedName>
</protein>
<evidence type="ECO:0000259" key="2">
    <source>
        <dbReference type="PROSITE" id="PS50158"/>
    </source>
</evidence>